<keyword evidence="2" id="KW-1185">Reference proteome</keyword>
<sequence length="113" mass="13162">MLVIRNIQNCGGHSGGMKLNISHWSRSDVRGSRYTPHTVVKSVRVNEEERKYLEKWDILVEEEEIEREICTILKGEIDETFCEIFRKVEKLIKSKAEAEKIGEESAEAKQRIE</sequence>
<dbReference type="Proteomes" id="UP000826195">
    <property type="component" value="Unassembled WGS sequence"/>
</dbReference>
<accession>A0AAV7IKG0</accession>
<dbReference type="EMBL" id="JAHXZJ010001492">
    <property type="protein sequence ID" value="KAH0552635.1"/>
    <property type="molecule type" value="Genomic_DNA"/>
</dbReference>
<proteinExistence type="predicted"/>
<evidence type="ECO:0000313" key="1">
    <source>
        <dbReference type="EMBL" id="KAH0552635.1"/>
    </source>
</evidence>
<reference evidence="1 2" key="1">
    <citation type="journal article" date="2021" name="J. Hered.">
        <title>A chromosome-level genome assembly of the parasitoid wasp, Cotesia glomerata (Hymenoptera: Braconidae).</title>
        <authorList>
            <person name="Pinto B.J."/>
            <person name="Weis J.J."/>
            <person name="Gamble T."/>
            <person name="Ode P.J."/>
            <person name="Paul R."/>
            <person name="Zaspel J.M."/>
        </authorList>
    </citation>
    <scope>NUCLEOTIDE SEQUENCE [LARGE SCALE GENOMIC DNA]</scope>
    <source>
        <strain evidence="1">CgM1</strain>
    </source>
</reference>
<organism evidence="1 2">
    <name type="scientific">Cotesia glomerata</name>
    <name type="common">Lepidopteran parasitic wasp</name>
    <name type="synonym">Apanteles glomeratus</name>
    <dbReference type="NCBI Taxonomy" id="32391"/>
    <lineage>
        <taxon>Eukaryota</taxon>
        <taxon>Metazoa</taxon>
        <taxon>Ecdysozoa</taxon>
        <taxon>Arthropoda</taxon>
        <taxon>Hexapoda</taxon>
        <taxon>Insecta</taxon>
        <taxon>Pterygota</taxon>
        <taxon>Neoptera</taxon>
        <taxon>Endopterygota</taxon>
        <taxon>Hymenoptera</taxon>
        <taxon>Apocrita</taxon>
        <taxon>Ichneumonoidea</taxon>
        <taxon>Braconidae</taxon>
        <taxon>Microgastrinae</taxon>
        <taxon>Cotesia</taxon>
    </lineage>
</organism>
<evidence type="ECO:0000313" key="2">
    <source>
        <dbReference type="Proteomes" id="UP000826195"/>
    </source>
</evidence>
<dbReference type="AlphaFoldDB" id="A0AAV7IKG0"/>
<gene>
    <name evidence="1" type="ORF">KQX54_013568</name>
</gene>
<name>A0AAV7IKG0_COTGL</name>
<protein>
    <submittedName>
        <fullName evidence="1">Uncharacterized protein</fullName>
    </submittedName>
</protein>
<comment type="caution">
    <text evidence="1">The sequence shown here is derived from an EMBL/GenBank/DDBJ whole genome shotgun (WGS) entry which is preliminary data.</text>
</comment>